<evidence type="ECO:0000256" key="1">
    <source>
        <dbReference type="ARBA" id="ARBA00004123"/>
    </source>
</evidence>
<dbReference type="EMBL" id="VXIV02001134">
    <property type="protein sequence ID" value="KAF6034186.1"/>
    <property type="molecule type" value="Genomic_DNA"/>
</dbReference>
<keyword evidence="3 5" id="KW-0371">Homeobox</keyword>
<gene>
    <name evidence="8" type="ORF">EB796_007503</name>
</gene>
<dbReference type="Pfam" id="PF00046">
    <property type="entry name" value="Homeodomain"/>
    <property type="match status" value="1"/>
</dbReference>
<dbReference type="SMART" id="SM00389">
    <property type="entry name" value="HOX"/>
    <property type="match status" value="1"/>
</dbReference>
<evidence type="ECO:0000256" key="5">
    <source>
        <dbReference type="PROSITE-ProRule" id="PRU00108"/>
    </source>
</evidence>
<dbReference type="InterPro" id="IPR050848">
    <property type="entry name" value="Homeobox_TF"/>
</dbReference>
<dbReference type="AlphaFoldDB" id="A0A7J7K9G1"/>
<dbReference type="GO" id="GO:0005634">
    <property type="term" value="C:nucleus"/>
    <property type="evidence" value="ECO:0007669"/>
    <property type="project" value="UniProtKB-SubCell"/>
</dbReference>
<dbReference type="Gene3D" id="1.10.10.60">
    <property type="entry name" value="Homeodomain-like"/>
    <property type="match status" value="1"/>
</dbReference>
<evidence type="ECO:0000313" key="8">
    <source>
        <dbReference type="EMBL" id="KAF6034186.1"/>
    </source>
</evidence>
<reference evidence="8" key="1">
    <citation type="submission" date="2020-06" db="EMBL/GenBank/DDBJ databases">
        <title>Draft genome of Bugula neritina, a colonial animal packing powerful symbionts and potential medicines.</title>
        <authorList>
            <person name="Rayko M."/>
        </authorList>
    </citation>
    <scope>NUCLEOTIDE SEQUENCE [LARGE SCALE GENOMIC DNA]</scope>
    <source>
        <strain evidence="8">Kwan_BN1</strain>
    </source>
</reference>
<protein>
    <recommendedName>
        <fullName evidence="7">Homeobox domain-containing protein</fullName>
    </recommendedName>
</protein>
<dbReference type="PRINTS" id="PR00024">
    <property type="entry name" value="HOMEOBOX"/>
</dbReference>
<dbReference type="GO" id="GO:0003677">
    <property type="term" value="F:DNA binding"/>
    <property type="evidence" value="ECO:0007669"/>
    <property type="project" value="UniProtKB-UniRule"/>
</dbReference>
<evidence type="ECO:0000256" key="2">
    <source>
        <dbReference type="ARBA" id="ARBA00023125"/>
    </source>
</evidence>
<evidence type="ECO:0000256" key="4">
    <source>
        <dbReference type="ARBA" id="ARBA00023242"/>
    </source>
</evidence>
<keyword evidence="4 5" id="KW-0539">Nucleus</keyword>
<dbReference type="PROSITE" id="PS50071">
    <property type="entry name" value="HOMEOBOX_2"/>
    <property type="match status" value="1"/>
</dbReference>
<evidence type="ECO:0000256" key="6">
    <source>
        <dbReference type="RuleBase" id="RU000682"/>
    </source>
</evidence>
<comment type="caution">
    <text evidence="8">The sequence shown here is derived from an EMBL/GenBank/DDBJ whole genome shotgun (WGS) entry which is preliminary data.</text>
</comment>
<keyword evidence="9" id="KW-1185">Reference proteome</keyword>
<evidence type="ECO:0000313" key="9">
    <source>
        <dbReference type="Proteomes" id="UP000593567"/>
    </source>
</evidence>
<dbReference type="Proteomes" id="UP000593567">
    <property type="component" value="Unassembled WGS sequence"/>
</dbReference>
<dbReference type="PANTHER" id="PTHR24333:SF8">
    <property type="entry name" value="HOMEOBOX PROTEIN CEH-62"/>
    <property type="match status" value="1"/>
</dbReference>
<dbReference type="PANTHER" id="PTHR24333">
    <property type="entry name" value="HOMEO BOX HB9 LIKE A-RELATED"/>
    <property type="match status" value="1"/>
</dbReference>
<comment type="subcellular location">
    <subcellularLocation>
        <location evidence="1 5 6">Nucleus</location>
    </subcellularLocation>
</comment>
<sequence length="239" mass="27196">MSSPSKLNQFSIENLIHKNQKSNSLFSEETILNKAEDSHTPKSTSSSKIINETFRQWTAALTAQAAGFPSSRNLLGLTNTLQSQSSLTPPHHCTQHFSLPSPCSQQSHIENNGHLFGHLGFDIRPSAGVWQQILLKQAAEFRNQNHRMLDPLSDPIAQLTLSNMAQSLKYSRRRKARTVFSDKQLEGLEKKFKTQRYLSTPERIELANQLTLSDTQVKTWFQNRRMKQKKSSNLDFEDA</sequence>
<evidence type="ECO:0000256" key="3">
    <source>
        <dbReference type="ARBA" id="ARBA00023155"/>
    </source>
</evidence>
<feature type="domain" description="Homeobox" evidence="7">
    <location>
        <begin position="171"/>
        <end position="231"/>
    </location>
</feature>
<dbReference type="InterPro" id="IPR017970">
    <property type="entry name" value="Homeobox_CS"/>
</dbReference>
<dbReference type="InterPro" id="IPR009057">
    <property type="entry name" value="Homeodomain-like_sf"/>
</dbReference>
<dbReference type="SUPFAM" id="SSF46689">
    <property type="entry name" value="Homeodomain-like"/>
    <property type="match status" value="1"/>
</dbReference>
<dbReference type="CDD" id="cd00086">
    <property type="entry name" value="homeodomain"/>
    <property type="match status" value="1"/>
</dbReference>
<dbReference type="PROSITE" id="PS00027">
    <property type="entry name" value="HOMEOBOX_1"/>
    <property type="match status" value="1"/>
</dbReference>
<name>A0A7J7K9G1_BUGNE</name>
<evidence type="ECO:0000259" key="7">
    <source>
        <dbReference type="PROSITE" id="PS50071"/>
    </source>
</evidence>
<keyword evidence="2 5" id="KW-0238">DNA-binding</keyword>
<accession>A0A7J7K9G1</accession>
<dbReference type="GO" id="GO:0000981">
    <property type="term" value="F:DNA-binding transcription factor activity, RNA polymerase II-specific"/>
    <property type="evidence" value="ECO:0007669"/>
    <property type="project" value="InterPro"/>
</dbReference>
<organism evidence="8 9">
    <name type="scientific">Bugula neritina</name>
    <name type="common">Brown bryozoan</name>
    <name type="synonym">Sertularia neritina</name>
    <dbReference type="NCBI Taxonomy" id="10212"/>
    <lineage>
        <taxon>Eukaryota</taxon>
        <taxon>Metazoa</taxon>
        <taxon>Spiralia</taxon>
        <taxon>Lophotrochozoa</taxon>
        <taxon>Bryozoa</taxon>
        <taxon>Gymnolaemata</taxon>
        <taxon>Cheilostomatida</taxon>
        <taxon>Flustrina</taxon>
        <taxon>Buguloidea</taxon>
        <taxon>Bugulidae</taxon>
        <taxon>Bugula</taxon>
    </lineage>
</organism>
<dbReference type="OrthoDB" id="6159439at2759"/>
<dbReference type="InterPro" id="IPR001356">
    <property type="entry name" value="HD"/>
</dbReference>
<dbReference type="InterPro" id="IPR020479">
    <property type="entry name" value="HD_metazoa"/>
</dbReference>
<proteinExistence type="predicted"/>
<feature type="DNA-binding region" description="Homeobox" evidence="5">
    <location>
        <begin position="173"/>
        <end position="232"/>
    </location>
</feature>